<dbReference type="InterPro" id="IPR057626">
    <property type="entry name" value="S-S_Temptin"/>
</dbReference>
<comment type="similarity">
    <text evidence="1">Belongs to the exportin family.</text>
</comment>
<dbReference type="GO" id="GO:0031267">
    <property type="term" value="F:small GTPase binding"/>
    <property type="evidence" value="ECO:0007669"/>
    <property type="project" value="InterPro"/>
</dbReference>
<evidence type="ECO:0000313" key="6">
    <source>
        <dbReference type="Proteomes" id="UP000290809"/>
    </source>
</evidence>
<dbReference type="GO" id="GO:0016363">
    <property type="term" value="C:nuclear matrix"/>
    <property type="evidence" value="ECO:0007669"/>
    <property type="project" value="TreeGrafter"/>
</dbReference>
<reference evidence="5 6" key="1">
    <citation type="journal article" date="2019" name="PLoS Pathog.">
        <title>Genome sequence of the bovine parasite Schistosoma bovis Tanzania.</title>
        <authorList>
            <person name="Oey H."/>
            <person name="Zakrzewski M."/>
            <person name="Gobert G."/>
            <person name="Gravermann K."/>
            <person name="Stoye J."/>
            <person name="Jones M."/>
            <person name="Mcmanus D."/>
            <person name="Krause L."/>
        </authorList>
    </citation>
    <scope>NUCLEOTIDE SEQUENCE [LARGE SCALE GENOMIC DNA]</scope>
    <source>
        <strain evidence="5 6">TAN1997</strain>
    </source>
</reference>
<dbReference type="PANTHER" id="PTHR15952">
    <property type="entry name" value="EXPORTIN-T/LOS1"/>
    <property type="match status" value="1"/>
</dbReference>
<dbReference type="GO" id="GO:0005643">
    <property type="term" value="C:nuclear pore"/>
    <property type="evidence" value="ECO:0007669"/>
    <property type="project" value="TreeGrafter"/>
</dbReference>
<dbReference type="Pfam" id="PF24784">
    <property type="entry name" value="Temptin_C"/>
    <property type="match status" value="1"/>
</dbReference>
<feature type="non-terminal residue" evidence="5">
    <location>
        <position position="1"/>
    </location>
</feature>
<dbReference type="GO" id="GO:0071528">
    <property type="term" value="P:tRNA re-export from nucleus"/>
    <property type="evidence" value="ECO:0007669"/>
    <property type="project" value="UniProtKB-UniRule"/>
</dbReference>
<dbReference type="EMBL" id="QMKO01003402">
    <property type="protein sequence ID" value="RTG81391.1"/>
    <property type="molecule type" value="Genomic_DNA"/>
</dbReference>
<comment type="caution">
    <text evidence="5">The sequence shown here is derived from an EMBL/GenBank/DDBJ whole genome shotgun (WGS) entry which is preliminary data.</text>
</comment>
<dbReference type="Gene3D" id="1.25.10.10">
    <property type="entry name" value="Leucine-rich Repeat Variant"/>
    <property type="match status" value="1"/>
</dbReference>
<keyword evidence="2" id="KW-0812">Transmembrane</keyword>
<feature type="domain" description="Exportin-T C-terminal" evidence="3">
    <location>
        <begin position="237"/>
        <end position="456"/>
    </location>
</feature>
<dbReference type="STRING" id="6184.A0A430Q0X0"/>
<dbReference type="AlphaFoldDB" id="A0A430Q0X0"/>
<dbReference type="InterPro" id="IPR040017">
    <property type="entry name" value="XPOT"/>
</dbReference>
<dbReference type="InterPro" id="IPR011989">
    <property type="entry name" value="ARM-like"/>
</dbReference>
<keyword evidence="2" id="KW-1133">Transmembrane helix</keyword>
<comment type="subcellular location">
    <subcellularLocation>
        <location evidence="1">Nucleus</location>
    </subcellularLocation>
    <subcellularLocation>
        <location evidence="1">Cytoplasm</location>
    </subcellularLocation>
    <text evidence="1">Shuttles between the nucleus and the cytoplasm.</text>
</comment>
<dbReference type="Pfam" id="PF19282">
    <property type="entry name" value="Exportin-T"/>
    <property type="match status" value="1"/>
</dbReference>
<keyword evidence="1" id="KW-0813">Transport</keyword>
<dbReference type="InterPro" id="IPR016024">
    <property type="entry name" value="ARM-type_fold"/>
</dbReference>
<proteinExistence type="inferred from homology"/>
<name>A0A430Q0X0_SCHBO</name>
<keyword evidence="1" id="KW-0539">Nucleus</keyword>
<keyword evidence="1" id="KW-0963">Cytoplasm</keyword>
<dbReference type="InterPro" id="IPR045546">
    <property type="entry name" value="Exportin-T_C"/>
</dbReference>
<dbReference type="PANTHER" id="PTHR15952:SF11">
    <property type="entry name" value="EXPORTIN-T"/>
    <property type="match status" value="1"/>
</dbReference>
<evidence type="ECO:0000256" key="1">
    <source>
        <dbReference type="RuleBase" id="RU366037"/>
    </source>
</evidence>
<keyword evidence="2" id="KW-0472">Membrane</keyword>
<evidence type="ECO:0000256" key="2">
    <source>
        <dbReference type="SAM" id="Phobius"/>
    </source>
</evidence>
<feature type="domain" description="Temptin Cys/Cys disulfide" evidence="4">
    <location>
        <begin position="477"/>
        <end position="572"/>
    </location>
</feature>
<keyword evidence="1" id="KW-0820">tRNA-binding</keyword>
<dbReference type="GO" id="GO:0005737">
    <property type="term" value="C:cytoplasm"/>
    <property type="evidence" value="ECO:0007669"/>
    <property type="project" value="UniProtKB-SubCell"/>
</dbReference>
<comment type="function">
    <text evidence="1">tRNA nucleus export receptor which facilitates tRNA translocation across the nuclear pore complex.</text>
</comment>
<evidence type="ECO:0000313" key="5">
    <source>
        <dbReference type="EMBL" id="RTG81391.1"/>
    </source>
</evidence>
<accession>A0A430Q0X0</accession>
<dbReference type="GO" id="GO:0000049">
    <property type="term" value="F:tRNA binding"/>
    <property type="evidence" value="ECO:0007669"/>
    <property type="project" value="UniProtKB-UniRule"/>
</dbReference>
<dbReference type="SUPFAM" id="SSF48371">
    <property type="entry name" value="ARM repeat"/>
    <property type="match status" value="1"/>
</dbReference>
<dbReference type="Proteomes" id="UP000290809">
    <property type="component" value="Unassembled WGS sequence"/>
</dbReference>
<keyword evidence="6" id="KW-1185">Reference proteome</keyword>
<gene>
    <name evidence="5" type="ORF">DC041_0006059</name>
</gene>
<protein>
    <recommendedName>
        <fullName evidence="1">Exportin-T</fullName>
    </recommendedName>
    <alternativeName>
        <fullName evidence="1">Exportin(tRNA)</fullName>
    </alternativeName>
    <alternativeName>
        <fullName evidence="1">tRNA exportin</fullName>
    </alternativeName>
</protein>
<sequence>LSLEPDSSVVNGELNGSAGFANGNTSNFGKSVKTGLGITEQGFLYEAAAQLIAAGGIQLPNSDNSNNNGDRVGELFRVLLTPVMIQYDQFVTKYVTEQNPKVAEVRGILVKQVTDLITKTTRVFSQPKSVMTSGCEAVLIDAMHLIISELSRFPTEAASPGRQAACAGVRAFLHRMVACIVPTNESNSIGCRSTLTSDILLVALVDAVPKLVRPLQSTVACYTTANQVLDIVDAEQRWKEIRDVIPLVTQVVLRYKNQSIPFLSTCLPHLMEVIINALNESLPPNHPTLIEEKKLLRRGYLQLVQTIYQSVPDVFSQLISENIVQNLSTVLGQVQACLESDDPTGLRSGVILFLQLIQSAAHNLQFYEDFLLPHLVPFFILGPISPVFRLTDGQFILALDKIAESLHALYQKQDGLYTYLKDYFLPRQQLSPELIQSYTSALKSSLKDFQLFVRIFHGRHNMLHIVLIWLSFLDYIHCLPEHKLKIPNSENVPDPCDPGKFVKSIGHLNYDGGGPLNSFGSDFESKRSWSLLCPLDSDGDGFTNGQELGDPKCQWKIGDLPERIFNITHPGVCTPVDSEVCKKQIICKTNIQTHCGFTQFSTSILTFITILIVLLTILKFISNTELKYRYEHDIWPTTCCPSLPYDKPGFSWDN</sequence>
<feature type="transmembrane region" description="Helical" evidence="2">
    <location>
        <begin position="600"/>
        <end position="621"/>
    </location>
</feature>
<keyword evidence="1" id="KW-0694">RNA-binding</keyword>
<organism evidence="5 6">
    <name type="scientific">Schistosoma bovis</name>
    <name type="common">Blood fluke</name>
    <dbReference type="NCBI Taxonomy" id="6184"/>
    <lineage>
        <taxon>Eukaryota</taxon>
        <taxon>Metazoa</taxon>
        <taxon>Spiralia</taxon>
        <taxon>Lophotrochozoa</taxon>
        <taxon>Platyhelminthes</taxon>
        <taxon>Trematoda</taxon>
        <taxon>Digenea</taxon>
        <taxon>Strigeidida</taxon>
        <taxon>Schistosomatoidea</taxon>
        <taxon>Schistosomatidae</taxon>
        <taxon>Schistosoma</taxon>
    </lineage>
</organism>
<evidence type="ECO:0000259" key="4">
    <source>
        <dbReference type="Pfam" id="PF24784"/>
    </source>
</evidence>
<evidence type="ECO:0000259" key="3">
    <source>
        <dbReference type="Pfam" id="PF19282"/>
    </source>
</evidence>